<feature type="region of interest" description="Disordered" evidence="1">
    <location>
        <begin position="1"/>
        <end position="74"/>
    </location>
</feature>
<protein>
    <submittedName>
        <fullName evidence="2">Uncharacterized protein</fullName>
    </submittedName>
</protein>
<comment type="caution">
    <text evidence="2">The sequence shown here is derived from an EMBL/GenBank/DDBJ whole genome shotgun (WGS) entry which is preliminary data.</text>
</comment>
<proteinExistence type="predicted"/>
<organism evidence="2 3">
    <name type="scientific">Ophiocordyceps camponoti-rufipedis</name>
    <dbReference type="NCBI Taxonomy" id="2004952"/>
    <lineage>
        <taxon>Eukaryota</taxon>
        <taxon>Fungi</taxon>
        <taxon>Dikarya</taxon>
        <taxon>Ascomycota</taxon>
        <taxon>Pezizomycotina</taxon>
        <taxon>Sordariomycetes</taxon>
        <taxon>Hypocreomycetidae</taxon>
        <taxon>Hypocreales</taxon>
        <taxon>Ophiocordycipitaceae</taxon>
        <taxon>Ophiocordyceps</taxon>
    </lineage>
</organism>
<dbReference type="Proteomes" id="UP000226431">
    <property type="component" value="Unassembled WGS sequence"/>
</dbReference>
<evidence type="ECO:0000256" key="1">
    <source>
        <dbReference type="SAM" id="MobiDB-lite"/>
    </source>
</evidence>
<feature type="compositionally biased region" description="Basic and acidic residues" evidence="1">
    <location>
        <begin position="21"/>
        <end position="46"/>
    </location>
</feature>
<accession>A0A2C5Z5P5</accession>
<keyword evidence="3" id="KW-1185">Reference proteome</keyword>
<name>A0A2C5Z5P5_9HYPO</name>
<evidence type="ECO:0000313" key="3">
    <source>
        <dbReference type="Proteomes" id="UP000226431"/>
    </source>
</evidence>
<sequence>MGPESRSPPGLHLSGSGARVDGAREARRVREGDARGASRKKEEDSALKIPGAQGRFEPRLEQSLRGDSWLSVAG</sequence>
<reference evidence="2 3" key="1">
    <citation type="submission" date="2017-06" db="EMBL/GenBank/DDBJ databases">
        <title>Ant-infecting Ophiocordyceps genomes reveal a high diversity of potential behavioral manipulation genes and a possible major role for enterotoxins.</title>
        <authorList>
            <person name="De Bekker C."/>
            <person name="Evans H.C."/>
            <person name="Brachmann A."/>
            <person name="Hughes D.P."/>
        </authorList>
    </citation>
    <scope>NUCLEOTIDE SEQUENCE [LARGE SCALE GENOMIC DNA]</scope>
    <source>
        <strain evidence="2 3">Map16</strain>
    </source>
</reference>
<dbReference type="EMBL" id="NJES01000235">
    <property type="protein sequence ID" value="PHH75110.1"/>
    <property type="molecule type" value="Genomic_DNA"/>
</dbReference>
<gene>
    <name evidence="2" type="ORF">CDD80_2630</name>
</gene>
<dbReference type="AlphaFoldDB" id="A0A2C5Z5P5"/>
<evidence type="ECO:0000313" key="2">
    <source>
        <dbReference type="EMBL" id="PHH75110.1"/>
    </source>
</evidence>